<accession>A0A1I5XFZ5</accession>
<dbReference type="RefSeq" id="WP_092282583.1">
    <property type="nucleotide sequence ID" value="NZ_FOXR01000025.1"/>
</dbReference>
<keyword evidence="3" id="KW-1185">Reference proteome</keyword>
<name>A0A1I5XFZ5_9FIRM</name>
<gene>
    <name evidence="2" type="ORF">SAMN05444406_12527</name>
</gene>
<dbReference type="Pfam" id="PF09983">
    <property type="entry name" value="JetD_C"/>
    <property type="match status" value="1"/>
</dbReference>
<evidence type="ECO:0000313" key="2">
    <source>
        <dbReference type="EMBL" id="SFQ30746.1"/>
    </source>
</evidence>
<dbReference type="AlphaFoldDB" id="A0A1I5XFZ5"/>
<dbReference type="Proteomes" id="UP000198577">
    <property type="component" value="Unassembled WGS sequence"/>
</dbReference>
<reference evidence="2 3" key="1">
    <citation type="submission" date="2016-10" db="EMBL/GenBank/DDBJ databases">
        <authorList>
            <person name="de Groot N.N."/>
        </authorList>
    </citation>
    <scope>NUCLEOTIDE SEQUENCE [LARGE SCALE GENOMIC DNA]</scope>
    <source>
        <strain evidence="2 3">DSM 20678</strain>
    </source>
</reference>
<proteinExistence type="predicted"/>
<evidence type="ECO:0000313" key="3">
    <source>
        <dbReference type="Proteomes" id="UP000198577"/>
    </source>
</evidence>
<sequence>MNYRKLILNRLLDKYERSSAYKGTASTNRRILINLCSDEFPEYDIEHTPTKELINSVVMDLEKEGLIGFEWMRFEKGNIISRIWLKLDALQEAYRQAERVPKREQVENALAKVCELKSRVTSPWIRNFLEDAQAWMEQKLSIPPFLPENSDLMQNLLKALLFIDTKGEDELLERVFSLRCFGDSKYFEKNLRRRLLGILKKYWQEEDLQAGEWTDDEILALIGIVKAPEQVEFCGNMLASIHGQAVDFSPLVHGVAINAPTIRDLVISDLPEVKRILFIENKANYVDYVFKRRTPEELVIYHGGFYSPVKGLFFKKIYDAAYRRGITFYHWGDMDLGGFQIFKRLKTQIIPTLQPYLMDVDAFMSMKRFWQAFDSKYAQALEKLLDDEDCREFHQLIQVMLKEKARVEQEAFLSCE</sequence>
<dbReference type="OrthoDB" id="186173at2"/>
<dbReference type="InterPro" id="IPR024534">
    <property type="entry name" value="JetD_C"/>
</dbReference>
<feature type="domain" description="Wadjet protein JetD C-terminal" evidence="1">
    <location>
        <begin position="269"/>
        <end position="411"/>
    </location>
</feature>
<dbReference type="EMBL" id="FOXR01000025">
    <property type="protein sequence ID" value="SFQ30746.1"/>
    <property type="molecule type" value="Genomic_DNA"/>
</dbReference>
<dbReference type="STRING" id="937334.SAMN05444406_12527"/>
<evidence type="ECO:0000259" key="1">
    <source>
        <dbReference type="Pfam" id="PF09983"/>
    </source>
</evidence>
<organism evidence="2 3">
    <name type="scientific">Caldicoprobacter faecalis</name>
    <dbReference type="NCBI Taxonomy" id="937334"/>
    <lineage>
        <taxon>Bacteria</taxon>
        <taxon>Bacillati</taxon>
        <taxon>Bacillota</taxon>
        <taxon>Clostridia</taxon>
        <taxon>Caldicoprobacterales</taxon>
        <taxon>Caldicoprobacteraceae</taxon>
        <taxon>Caldicoprobacter</taxon>
    </lineage>
</organism>
<protein>
    <recommendedName>
        <fullName evidence="1">Wadjet protein JetD C-terminal domain-containing protein</fullName>
    </recommendedName>
</protein>